<dbReference type="InterPro" id="IPR012902">
    <property type="entry name" value="N_methyl_site"/>
</dbReference>
<protein>
    <submittedName>
        <fullName evidence="2">Prepilin-type N-terminal cleavage/methylation domain-containing protein</fullName>
    </submittedName>
</protein>
<dbReference type="InterPro" id="IPR045584">
    <property type="entry name" value="Pilin-like"/>
</dbReference>
<dbReference type="AlphaFoldDB" id="L0DM72"/>
<dbReference type="KEGG" id="saci:Sinac_5655"/>
<dbReference type="eggNOG" id="COG2165">
    <property type="taxonomic scope" value="Bacteria"/>
</dbReference>
<keyword evidence="3" id="KW-1185">Reference proteome</keyword>
<dbReference type="EMBL" id="CP003364">
    <property type="protein sequence ID" value="AGA29786.1"/>
    <property type="molecule type" value="Genomic_DNA"/>
</dbReference>
<accession>L0DM72</accession>
<dbReference type="Gene3D" id="3.30.700.10">
    <property type="entry name" value="Glycoprotein, Type 4 Pilin"/>
    <property type="match status" value="1"/>
</dbReference>
<name>L0DM72_SINAD</name>
<dbReference type="InterPro" id="IPR027558">
    <property type="entry name" value="Pre_pil_HX9DG_C"/>
</dbReference>
<sequence length="334" mass="35897">MHRRSAFTLIELLVVIAIIAVLIALLLPAVQAAREAARRAQCVNNMKQIGLAMHNYHDINNALPPAKIRSGSCTTQYPASNGLPAGWVLNTTAFTMILAQLEQTTLFNAYNFSHASSAAAWTGGNSTVAGGNASANTTVVGTLVSAFACPSDLPPRVIDDQPTTATWPYSRHKARESSYALMSAEYTDYSCPQEFGANPPGRGMFFNDIATAVAQVRDGLSNTSMVSEIRQETFDEPNFGPYWGSGTHTSTHCWVVPPTSAYASMTTPNAPWGLYGPNPKKLSYAWITSSLHPGGVNQTMGDGSVRFIKNTINVYTWYSLVTIAGGEVISADAY</sequence>
<dbReference type="OrthoDB" id="241095at2"/>
<dbReference type="HOGENOM" id="CLU_041661_0_0_0"/>
<proteinExistence type="predicted"/>
<dbReference type="Pfam" id="PF07596">
    <property type="entry name" value="SBP_bac_10"/>
    <property type="match status" value="1"/>
</dbReference>
<dbReference type="Proteomes" id="UP000010798">
    <property type="component" value="Chromosome"/>
</dbReference>
<reference evidence="2 3" key="1">
    <citation type="submission" date="2012-02" db="EMBL/GenBank/DDBJ databases">
        <title>Complete sequence of chromosome of Singulisphaera acidiphila DSM 18658.</title>
        <authorList>
            <consortium name="US DOE Joint Genome Institute (JGI-PGF)"/>
            <person name="Lucas S."/>
            <person name="Copeland A."/>
            <person name="Lapidus A."/>
            <person name="Glavina del Rio T."/>
            <person name="Dalin E."/>
            <person name="Tice H."/>
            <person name="Bruce D."/>
            <person name="Goodwin L."/>
            <person name="Pitluck S."/>
            <person name="Peters L."/>
            <person name="Ovchinnikova G."/>
            <person name="Chertkov O."/>
            <person name="Kyrpides N."/>
            <person name="Mavromatis K."/>
            <person name="Ivanova N."/>
            <person name="Brettin T."/>
            <person name="Detter J.C."/>
            <person name="Han C."/>
            <person name="Larimer F."/>
            <person name="Land M."/>
            <person name="Hauser L."/>
            <person name="Markowitz V."/>
            <person name="Cheng J.-F."/>
            <person name="Hugenholtz P."/>
            <person name="Woyke T."/>
            <person name="Wu D."/>
            <person name="Tindall B."/>
            <person name="Pomrenke H."/>
            <person name="Brambilla E."/>
            <person name="Klenk H.-P."/>
            <person name="Eisen J.A."/>
        </authorList>
    </citation>
    <scope>NUCLEOTIDE SEQUENCE [LARGE SCALE GENOMIC DNA]</scope>
    <source>
        <strain evidence="3">ATCC BAA-1392 / DSM 18658 / VKM B-2454 / MOB10</strain>
    </source>
</reference>
<dbReference type="PANTHER" id="PTHR30093">
    <property type="entry name" value="GENERAL SECRETION PATHWAY PROTEIN G"/>
    <property type="match status" value="1"/>
</dbReference>
<evidence type="ECO:0000313" key="3">
    <source>
        <dbReference type="Proteomes" id="UP000010798"/>
    </source>
</evidence>
<organism evidence="2 3">
    <name type="scientific">Singulisphaera acidiphila (strain ATCC BAA-1392 / DSM 18658 / VKM B-2454 / MOB10)</name>
    <dbReference type="NCBI Taxonomy" id="886293"/>
    <lineage>
        <taxon>Bacteria</taxon>
        <taxon>Pseudomonadati</taxon>
        <taxon>Planctomycetota</taxon>
        <taxon>Planctomycetia</taxon>
        <taxon>Isosphaerales</taxon>
        <taxon>Isosphaeraceae</taxon>
        <taxon>Singulisphaera</taxon>
    </lineage>
</organism>
<dbReference type="SUPFAM" id="SSF54523">
    <property type="entry name" value="Pili subunits"/>
    <property type="match status" value="1"/>
</dbReference>
<gene>
    <name evidence="2" type="ordered locus">Sinac_5655</name>
</gene>
<dbReference type="NCBIfam" id="TIGR04294">
    <property type="entry name" value="pre_pil_HX9DG"/>
    <property type="match status" value="1"/>
</dbReference>
<dbReference type="RefSeq" id="WP_015248884.1">
    <property type="nucleotide sequence ID" value="NC_019892.1"/>
</dbReference>
<feature type="domain" description="DUF1559" evidence="1">
    <location>
        <begin position="31"/>
        <end position="313"/>
    </location>
</feature>
<dbReference type="InterPro" id="IPR011453">
    <property type="entry name" value="DUF1559"/>
</dbReference>
<evidence type="ECO:0000313" key="2">
    <source>
        <dbReference type="EMBL" id="AGA29786.1"/>
    </source>
</evidence>
<dbReference type="Pfam" id="PF07963">
    <property type="entry name" value="N_methyl"/>
    <property type="match status" value="1"/>
</dbReference>
<evidence type="ECO:0000259" key="1">
    <source>
        <dbReference type="Pfam" id="PF07596"/>
    </source>
</evidence>
<dbReference type="PANTHER" id="PTHR30093:SF2">
    <property type="entry name" value="TYPE II SECRETION SYSTEM PROTEIN H"/>
    <property type="match status" value="1"/>
</dbReference>
<dbReference type="STRING" id="886293.Sinac_5655"/>
<dbReference type="NCBIfam" id="TIGR02532">
    <property type="entry name" value="IV_pilin_GFxxxE"/>
    <property type="match status" value="1"/>
</dbReference>